<reference evidence="2 3" key="1">
    <citation type="submission" date="2019-01" db="EMBL/GenBank/DDBJ databases">
        <title>Draft genome sequence of Psathyrella aberdarensis IHI B618.</title>
        <authorList>
            <person name="Buettner E."/>
            <person name="Kellner H."/>
        </authorList>
    </citation>
    <scope>NUCLEOTIDE SEQUENCE [LARGE SCALE GENOMIC DNA]</scope>
    <source>
        <strain evidence="2 3">IHI B618</strain>
    </source>
</reference>
<dbReference type="AlphaFoldDB" id="A0A4Q2CWM6"/>
<dbReference type="EMBL" id="SDEE01002249">
    <property type="protein sequence ID" value="RXW11170.1"/>
    <property type="molecule type" value="Genomic_DNA"/>
</dbReference>
<feature type="compositionally biased region" description="Polar residues" evidence="1">
    <location>
        <begin position="130"/>
        <end position="143"/>
    </location>
</feature>
<dbReference type="OrthoDB" id="3030806at2759"/>
<sequence length="489" mass="54208">RKGSTGYNPNEVQPPRKQLHVDPEDYSQEGNRDLENDEDFYDPSNPSEQGGSMDMNLDDQTNETNPFTFTPPFTQHTTGEGVTTRSASPSLFSDIHDSDTEDPPTDNKEPITTPAKQETRAQKPLPPPRNSTINGHTVPASQLTPPPHKGFPQAYGVTAKGLTDAITTTTKKVWNTIKGPKAYVTVAYASPTKNYSLEHVNDIKNTIRKFTKDNQNMVLSPSELTSRTNNTTPQPFLLSGLPKVETEALCDFRIFSTPTLTLAIFPVRIDPDDFLMTLTGFLLEPTKQNESFIKTVVTKALEHSPTIIDWFNRNQAHLHPKLALYPPIHIPKTIAASTQVHALTVNENGGAQIVWGIYIFPPTLDNKLAAEFKTLAKEIQYASIHGYGNAKRTDFQCGLCRGRDHPTAVCPMKTVHGFFNKDPNPSHPNNTIEPNPTVDPKTEDDDDTLFDIPENRNQSRGHHTLRTAQAPRGRGGPNRGRKAGRGLPK</sequence>
<evidence type="ECO:0000313" key="3">
    <source>
        <dbReference type="Proteomes" id="UP000290288"/>
    </source>
</evidence>
<feature type="region of interest" description="Disordered" evidence="1">
    <location>
        <begin position="419"/>
        <end position="489"/>
    </location>
</feature>
<feature type="region of interest" description="Disordered" evidence="1">
    <location>
        <begin position="1"/>
        <end position="154"/>
    </location>
</feature>
<protein>
    <submittedName>
        <fullName evidence="2">Uncharacterized protein</fullName>
    </submittedName>
</protein>
<feature type="compositionally biased region" description="Polar residues" evidence="1">
    <location>
        <begin position="1"/>
        <end position="11"/>
    </location>
</feature>
<evidence type="ECO:0000256" key="1">
    <source>
        <dbReference type="SAM" id="MobiDB-lite"/>
    </source>
</evidence>
<dbReference type="STRING" id="2316362.A0A4Q2CWM6"/>
<comment type="caution">
    <text evidence="2">The sequence shown here is derived from an EMBL/GenBank/DDBJ whole genome shotgun (WGS) entry which is preliminary data.</text>
</comment>
<evidence type="ECO:0000313" key="2">
    <source>
        <dbReference type="EMBL" id="RXW11170.1"/>
    </source>
</evidence>
<name>A0A4Q2CWM6_9AGAR</name>
<feature type="compositionally biased region" description="Polar residues" evidence="1">
    <location>
        <begin position="80"/>
        <end position="91"/>
    </location>
</feature>
<feature type="compositionally biased region" description="Basic residues" evidence="1">
    <location>
        <begin position="479"/>
        <end position="489"/>
    </location>
</feature>
<accession>A0A4Q2CWM6</accession>
<dbReference type="Proteomes" id="UP000290288">
    <property type="component" value="Unassembled WGS sequence"/>
</dbReference>
<proteinExistence type="predicted"/>
<gene>
    <name evidence="2" type="ORF">EST38_g14685</name>
</gene>
<feature type="non-terminal residue" evidence="2">
    <location>
        <position position="1"/>
    </location>
</feature>
<organism evidence="2 3">
    <name type="scientific">Candolleomyces aberdarensis</name>
    <dbReference type="NCBI Taxonomy" id="2316362"/>
    <lineage>
        <taxon>Eukaryota</taxon>
        <taxon>Fungi</taxon>
        <taxon>Dikarya</taxon>
        <taxon>Basidiomycota</taxon>
        <taxon>Agaricomycotina</taxon>
        <taxon>Agaricomycetes</taxon>
        <taxon>Agaricomycetidae</taxon>
        <taxon>Agaricales</taxon>
        <taxon>Agaricineae</taxon>
        <taxon>Psathyrellaceae</taxon>
        <taxon>Candolleomyces</taxon>
    </lineage>
</organism>
<keyword evidence="3" id="KW-1185">Reference proteome</keyword>
<feature type="compositionally biased region" description="Low complexity" evidence="1">
    <location>
        <begin position="62"/>
        <end position="78"/>
    </location>
</feature>